<dbReference type="GO" id="GO:0005524">
    <property type="term" value="F:ATP binding"/>
    <property type="evidence" value="ECO:0007669"/>
    <property type="project" value="UniProtKB-KW"/>
</dbReference>
<evidence type="ECO:0000256" key="2">
    <source>
        <dbReference type="ARBA" id="ARBA00022741"/>
    </source>
</evidence>
<dbReference type="InterPro" id="IPR032678">
    <property type="entry name" value="tRNA-synt_1_cat_dom"/>
</dbReference>
<dbReference type="AlphaFoldDB" id="A0A382G714"/>
<gene>
    <name evidence="5" type="ORF">METZ01_LOCUS223920</name>
</gene>
<dbReference type="PANTHER" id="PTHR10890">
    <property type="entry name" value="CYSTEINYL-TRNA SYNTHETASE"/>
    <property type="match status" value="1"/>
</dbReference>
<dbReference type="Gene3D" id="3.40.50.620">
    <property type="entry name" value="HUPs"/>
    <property type="match status" value="1"/>
</dbReference>
<evidence type="ECO:0000256" key="1">
    <source>
        <dbReference type="ARBA" id="ARBA00022598"/>
    </source>
</evidence>
<keyword evidence="3" id="KW-0067">ATP-binding</keyword>
<feature type="non-terminal residue" evidence="5">
    <location>
        <position position="164"/>
    </location>
</feature>
<evidence type="ECO:0000259" key="4">
    <source>
        <dbReference type="Pfam" id="PF01406"/>
    </source>
</evidence>
<proteinExistence type="predicted"/>
<dbReference type="PANTHER" id="PTHR10890:SF3">
    <property type="entry name" value="CYSTEINE--TRNA LIGASE, CYTOPLASMIC"/>
    <property type="match status" value="1"/>
</dbReference>
<accession>A0A382G714</accession>
<dbReference type="PRINTS" id="PR00983">
    <property type="entry name" value="TRNASYNTHCYS"/>
</dbReference>
<dbReference type="SUPFAM" id="SSF52374">
    <property type="entry name" value="Nucleotidylyl transferase"/>
    <property type="match status" value="1"/>
</dbReference>
<dbReference type="GO" id="GO:0005829">
    <property type="term" value="C:cytosol"/>
    <property type="evidence" value="ECO:0007669"/>
    <property type="project" value="TreeGrafter"/>
</dbReference>
<dbReference type="GO" id="GO:0004817">
    <property type="term" value="F:cysteine-tRNA ligase activity"/>
    <property type="evidence" value="ECO:0007669"/>
    <property type="project" value="TreeGrafter"/>
</dbReference>
<feature type="domain" description="tRNA synthetases class I catalytic" evidence="4">
    <location>
        <begin position="19"/>
        <end position="163"/>
    </location>
</feature>
<sequence>MTKKIFLHNTLSNSKEEFIPINKEHVKIYACGPTVYSYAHIGNARMAVVNDLLVKFLRTIFLKVTYVSNITDIDDKIITASQETNIPFDELTSKFTKIYNEDMSRLEVNLPDIQPKATDHIQEMIGLINILIKKDYAYEKDGHVMFNVPAFKKYGSLSKRNRDE</sequence>
<reference evidence="5" key="1">
    <citation type="submission" date="2018-05" db="EMBL/GenBank/DDBJ databases">
        <authorList>
            <person name="Lanie J.A."/>
            <person name="Ng W.-L."/>
            <person name="Kazmierczak K.M."/>
            <person name="Andrzejewski T.M."/>
            <person name="Davidsen T.M."/>
            <person name="Wayne K.J."/>
            <person name="Tettelin H."/>
            <person name="Glass J.I."/>
            <person name="Rusch D."/>
            <person name="Podicherti R."/>
            <person name="Tsui H.-C.T."/>
            <person name="Winkler M.E."/>
        </authorList>
    </citation>
    <scope>NUCLEOTIDE SEQUENCE</scope>
</reference>
<evidence type="ECO:0000256" key="3">
    <source>
        <dbReference type="ARBA" id="ARBA00022840"/>
    </source>
</evidence>
<dbReference type="Pfam" id="PF01406">
    <property type="entry name" value="tRNA-synt_1e"/>
    <property type="match status" value="1"/>
</dbReference>
<protein>
    <recommendedName>
        <fullName evidence="4">tRNA synthetases class I catalytic domain-containing protein</fullName>
    </recommendedName>
</protein>
<dbReference type="InterPro" id="IPR014729">
    <property type="entry name" value="Rossmann-like_a/b/a_fold"/>
</dbReference>
<dbReference type="EMBL" id="UINC01053939">
    <property type="protein sequence ID" value="SVB71066.1"/>
    <property type="molecule type" value="Genomic_DNA"/>
</dbReference>
<evidence type="ECO:0000313" key="5">
    <source>
        <dbReference type="EMBL" id="SVB71066.1"/>
    </source>
</evidence>
<dbReference type="GO" id="GO:0006423">
    <property type="term" value="P:cysteinyl-tRNA aminoacylation"/>
    <property type="evidence" value="ECO:0007669"/>
    <property type="project" value="TreeGrafter"/>
</dbReference>
<dbReference type="InterPro" id="IPR024909">
    <property type="entry name" value="Cys-tRNA/MSH_ligase"/>
</dbReference>
<keyword evidence="2" id="KW-0547">Nucleotide-binding</keyword>
<keyword evidence="1" id="KW-0436">Ligase</keyword>
<organism evidence="5">
    <name type="scientific">marine metagenome</name>
    <dbReference type="NCBI Taxonomy" id="408172"/>
    <lineage>
        <taxon>unclassified sequences</taxon>
        <taxon>metagenomes</taxon>
        <taxon>ecological metagenomes</taxon>
    </lineage>
</organism>
<name>A0A382G714_9ZZZZ</name>